<keyword evidence="1" id="KW-0808">Transferase</keyword>
<dbReference type="Proteomes" id="UP000828100">
    <property type="component" value="Segment"/>
</dbReference>
<organism evidence="1 2">
    <name type="scientific">Klebsiella phage vB_KpnM_JustaPhage</name>
    <dbReference type="NCBI Taxonomy" id="2894801"/>
    <lineage>
        <taxon>Viruses</taxon>
        <taxon>Duplodnaviria</taxon>
        <taxon>Heunggongvirae</taxon>
        <taxon>Uroviricota</taxon>
        <taxon>Caudoviricetes</taxon>
        <taxon>Jameshumphriesvirinae</taxon>
        <taxon>Sircambvirus</taxon>
        <taxon>Sircambvirus justaphage</taxon>
    </lineage>
</organism>
<protein>
    <submittedName>
        <fullName evidence="1">Glycosal transferase</fullName>
    </submittedName>
</protein>
<sequence>MEQWNIYQDDNFHTWDVTGVSVNFLQLNLKRSILRELDVNMNNTLLPGYNRPISEARVIDRELLKAAQQLARKHEGWALANAVLREAYGK</sequence>
<proteinExistence type="predicted"/>
<name>A0AAE9CCN7_9CAUD</name>
<dbReference type="GO" id="GO:0016740">
    <property type="term" value="F:transferase activity"/>
    <property type="evidence" value="ECO:0007669"/>
    <property type="project" value="UniProtKB-KW"/>
</dbReference>
<evidence type="ECO:0000313" key="2">
    <source>
        <dbReference type="Proteomes" id="UP000828100"/>
    </source>
</evidence>
<gene>
    <name evidence="1" type="ORF">JUSTAPHAGE_7</name>
</gene>
<reference evidence="1 2" key="1">
    <citation type="submission" date="2021-10" db="EMBL/GenBank/DDBJ databases">
        <authorList>
            <person name="Findley J."/>
            <person name="Arens D."/>
            <person name="Edvalson L."/>
            <person name="Sharman N."/>
            <person name="Grose J.H."/>
        </authorList>
    </citation>
    <scope>NUCLEOTIDE SEQUENCE [LARGE SCALE GENOMIC DNA]</scope>
</reference>
<keyword evidence="2" id="KW-1185">Reference proteome</keyword>
<evidence type="ECO:0000313" key="1">
    <source>
        <dbReference type="EMBL" id="UGO49344.1"/>
    </source>
</evidence>
<dbReference type="EMBL" id="OK499978">
    <property type="protein sequence ID" value="UGO49344.1"/>
    <property type="molecule type" value="Genomic_DNA"/>
</dbReference>
<accession>A0AAE9CCN7</accession>